<name>A0ABU9D685_9PROT</name>
<keyword evidence="3" id="KW-1185">Reference proteome</keyword>
<comment type="caution">
    <text evidence="2">The sequence shown here is derived from an EMBL/GenBank/DDBJ whole genome shotgun (WGS) entry which is preliminary data.</text>
</comment>
<organism evidence="2 3">
    <name type="scientific">Thermithiobacillus plumbiphilus</name>
    <dbReference type="NCBI Taxonomy" id="1729899"/>
    <lineage>
        <taxon>Bacteria</taxon>
        <taxon>Pseudomonadati</taxon>
        <taxon>Pseudomonadota</taxon>
        <taxon>Acidithiobacillia</taxon>
        <taxon>Acidithiobacillales</taxon>
        <taxon>Thermithiobacillaceae</taxon>
        <taxon>Thermithiobacillus</taxon>
    </lineage>
</organism>
<protein>
    <submittedName>
        <fullName evidence="2">DUF2934 domain-containing protein</fullName>
    </submittedName>
</protein>
<proteinExistence type="predicted"/>
<gene>
    <name evidence="2" type="ORF">WOB96_04660</name>
</gene>
<dbReference type="Pfam" id="PF11154">
    <property type="entry name" value="DUF2934"/>
    <property type="match status" value="1"/>
</dbReference>
<feature type="compositionally biased region" description="Basic and acidic residues" evidence="1">
    <location>
        <begin position="119"/>
        <end position="135"/>
    </location>
</feature>
<reference evidence="2 3" key="1">
    <citation type="submission" date="2024-04" db="EMBL/GenBank/DDBJ databases">
        <authorList>
            <person name="Abashina T."/>
            <person name="Shaikin A."/>
        </authorList>
    </citation>
    <scope>NUCLEOTIDE SEQUENCE [LARGE SCALE GENOMIC DNA]</scope>
    <source>
        <strain evidence="2 3">AAFK</strain>
    </source>
</reference>
<evidence type="ECO:0000313" key="2">
    <source>
        <dbReference type="EMBL" id="MEK8089049.1"/>
    </source>
</evidence>
<dbReference type="InterPro" id="IPR021327">
    <property type="entry name" value="DUF2934"/>
</dbReference>
<evidence type="ECO:0000313" key="3">
    <source>
        <dbReference type="Proteomes" id="UP001446205"/>
    </source>
</evidence>
<dbReference type="EMBL" id="JBBPCO010000003">
    <property type="protein sequence ID" value="MEK8089049.1"/>
    <property type="molecule type" value="Genomic_DNA"/>
</dbReference>
<feature type="region of interest" description="Disordered" evidence="1">
    <location>
        <begin position="87"/>
        <end position="147"/>
    </location>
</feature>
<dbReference type="RefSeq" id="WP_341370115.1">
    <property type="nucleotide sequence ID" value="NZ_JBBPCO010000003.1"/>
</dbReference>
<dbReference type="Proteomes" id="UP001446205">
    <property type="component" value="Unassembled WGS sequence"/>
</dbReference>
<accession>A0ABU9D685</accession>
<evidence type="ECO:0000256" key="1">
    <source>
        <dbReference type="SAM" id="MobiDB-lite"/>
    </source>
</evidence>
<sequence>MNKTFVRFSGSGQIAESEAQELPLAVVHYLVGRRSQGPGGSYVVSPEERQRMIAEAAYFRAQARGFGEGLQLEDWLAAEREIQQQLEASRDNGGESRTLNMPSCKPAKRVHVPSNLGLAERRTQPSDHHEPERRRASNLARPAAGQK</sequence>